<dbReference type="Proteomes" id="UP000639274">
    <property type="component" value="Chromosome"/>
</dbReference>
<proteinExistence type="predicted"/>
<reference evidence="1 2" key="1">
    <citation type="submission" date="2021-03" db="EMBL/GenBank/DDBJ databases">
        <title>Lysobacter sp. nov. isolated from soil of gangwondo yeongwol, south Korea.</title>
        <authorList>
            <person name="Kim K.R."/>
            <person name="Kim K.H."/>
            <person name="Jeon C.O."/>
        </authorList>
    </citation>
    <scope>NUCLEOTIDE SEQUENCE [LARGE SCALE GENOMIC DNA]</scope>
    <source>
        <strain evidence="1 2">R19</strain>
    </source>
</reference>
<dbReference type="AlphaFoldDB" id="A0A975ASW7"/>
<dbReference type="RefSeq" id="WP_200616220.1">
    <property type="nucleotide sequence ID" value="NZ_CP071518.1"/>
</dbReference>
<name>A0A975ASW7_9GAMM</name>
<organism evidence="1 2">
    <name type="scientific">Agrilutibacter solisilvae</name>
    <dbReference type="NCBI Taxonomy" id="2763317"/>
    <lineage>
        <taxon>Bacteria</taxon>
        <taxon>Pseudomonadati</taxon>
        <taxon>Pseudomonadota</taxon>
        <taxon>Gammaproteobacteria</taxon>
        <taxon>Lysobacterales</taxon>
        <taxon>Lysobacteraceae</taxon>
        <taxon>Agrilutibacter</taxon>
    </lineage>
</organism>
<protein>
    <submittedName>
        <fullName evidence="1">Uncharacterized protein</fullName>
    </submittedName>
</protein>
<gene>
    <name evidence="1" type="ORF">I8J32_005925</name>
</gene>
<dbReference type="KEGG" id="lsf:I8J32_005925"/>
<keyword evidence="2" id="KW-1185">Reference proteome</keyword>
<evidence type="ECO:0000313" key="1">
    <source>
        <dbReference type="EMBL" id="QSX79399.1"/>
    </source>
</evidence>
<accession>A0A975ASW7</accession>
<dbReference type="EMBL" id="CP071518">
    <property type="protein sequence ID" value="QSX79399.1"/>
    <property type="molecule type" value="Genomic_DNA"/>
</dbReference>
<evidence type="ECO:0000313" key="2">
    <source>
        <dbReference type="Proteomes" id="UP000639274"/>
    </source>
</evidence>
<sequence>MSFRARKFAPFIGIFLLVIFGWNCLAWYKGSLLSEMAAPYFQACQTRSGCILAPEGWRPDGAGGYYKGRYDYRAIPDRFTLRQHLATDVWLVAEGGKGMPVRTRRDVD</sequence>